<organism evidence="2 3">
    <name type="scientific">Wickerhamomyces pijperi</name>
    <name type="common">Yeast</name>
    <name type="synonym">Pichia pijperi</name>
    <dbReference type="NCBI Taxonomy" id="599730"/>
    <lineage>
        <taxon>Eukaryota</taxon>
        <taxon>Fungi</taxon>
        <taxon>Dikarya</taxon>
        <taxon>Ascomycota</taxon>
        <taxon>Saccharomycotina</taxon>
        <taxon>Saccharomycetes</taxon>
        <taxon>Phaffomycetales</taxon>
        <taxon>Wickerhamomycetaceae</taxon>
        <taxon>Wickerhamomyces</taxon>
    </lineage>
</organism>
<dbReference type="OrthoDB" id="2159786at2759"/>
<feature type="compositionally biased region" description="Basic and acidic residues" evidence="1">
    <location>
        <begin position="52"/>
        <end position="61"/>
    </location>
</feature>
<evidence type="ECO:0000313" key="3">
    <source>
        <dbReference type="Proteomes" id="UP000774326"/>
    </source>
</evidence>
<dbReference type="Pfam" id="PF04090">
    <property type="entry name" value="Rrn11"/>
    <property type="match status" value="1"/>
</dbReference>
<feature type="compositionally biased region" description="Basic and acidic residues" evidence="1">
    <location>
        <begin position="549"/>
        <end position="563"/>
    </location>
</feature>
<keyword evidence="3" id="KW-1185">Reference proteome</keyword>
<dbReference type="GO" id="GO:0001164">
    <property type="term" value="F:RNA polymerase I core promoter sequence-specific DNA binding"/>
    <property type="evidence" value="ECO:0007669"/>
    <property type="project" value="InterPro"/>
</dbReference>
<accession>A0A9P8QBB6</accession>
<protein>
    <submittedName>
        <fullName evidence="2">Uncharacterized protein</fullName>
    </submittedName>
</protein>
<proteinExistence type="predicted"/>
<feature type="compositionally biased region" description="Acidic residues" evidence="1">
    <location>
        <begin position="143"/>
        <end position="153"/>
    </location>
</feature>
<reference evidence="2" key="2">
    <citation type="submission" date="2021-01" db="EMBL/GenBank/DDBJ databases">
        <authorList>
            <person name="Schikora-Tamarit M.A."/>
        </authorList>
    </citation>
    <scope>NUCLEOTIDE SEQUENCE</scope>
    <source>
        <strain evidence="2">CBS2887</strain>
    </source>
</reference>
<dbReference type="GO" id="GO:0001181">
    <property type="term" value="F:RNA polymerase I general transcription initiation factor activity"/>
    <property type="evidence" value="ECO:0007669"/>
    <property type="project" value="InterPro"/>
</dbReference>
<feature type="compositionally biased region" description="Polar residues" evidence="1">
    <location>
        <begin position="499"/>
        <end position="510"/>
    </location>
</feature>
<gene>
    <name evidence="2" type="ORF">WICPIJ_001604</name>
</gene>
<dbReference type="Proteomes" id="UP000774326">
    <property type="component" value="Unassembled WGS sequence"/>
</dbReference>
<dbReference type="AlphaFoldDB" id="A0A9P8QBB6"/>
<feature type="region of interest" description="Disordered" evidence="1">
    <location>
        <begin position="522"/>
        <end position="563"/>
    </location>
</feature>
<reference evidence="2" key="1">
    <citation type="journal article" date="2021" name="Open Biol.">
        <title>Shared evolutionary footprints suggest mitochondrial oxidative damage underlies multiple complex I losses in fungi.</title>
        <authorList>
            <person name="Schikora-Tamarit M.A."/>
            <person name="Marcet-Houben M."/>
            <person name="Nosek J."/>
            <person name="Gabaldon T."/>
        </authorList>
    </citation>
    <scope>NUCLEOTIDE SEQUENCE</scope>
    <source>
        <strain evidence="2">CBS2887</strain>
    </source>
</reference>
<feature type="region of interest" description="Disordered" evidence="1">
    <location>
        <begin position="52"/>
        <end position="93"/>
    </location>
</feature>
<feature type="region of interest" description="Disordered" evidence="1">
    <location>
        <begin position="481"/>
        <end position="510"/>
    </location>
</feature>
<dbReference type="EMBL" id="JAEUBG010000845">
    <property type="protein sequence ID" value="KAH3687427.1"/>
    <property type="molecule type" value="Genomic_DNA"/>
</dbReference>
<sequence length="563" mass="66451">MFDLDLQYFMEYRKMRGSHYERVSDLYVEKLKARNKDVVKYVMKNCSNKASDMKLNDETSEKRKKRKMGTAGSEDHQPNEHKKTKGKSYKSSLFGIDCSPNEEDVKKRRIPPEETFEYWYQEPDLNRNVSRNVTSSRVKYDEPKEEEATDGEETEQKTGQDEQQEGEMFKKGRLTFLQENSRSVLTSELYVRKNGLELLPKVTVDRNHILAMRGPGVLSRHQITLYELLFQNIFKRKWRLAYRCFTMMIRLDDVDLRGLWHLGIEILQRLTEEEAQRKYPDLSPYDLNSQNFLQMDKQQQQQQRRSDFDFEEGEFSSRDNPFINKDNQLHEWYAVNYPSFKMLGSVKIFWTFPVPQRFGTKETSPLHVRHQIWNLIMQRKFDLVDEKLGSLLLVPPYAKDGMFHYLQGVSYQYRASLLSEDYVSAGMNSEEIEKLIADAKKCFSAALECGFVIPEDLLEGEYSILKSRLYDLNSKYDSEPEYVNSEDLVDSSDAEQRGETGNSAMDSFTGLSNDMFEDEFERFEKNLGSTKRNRNPDSEDEYEEEDVWDQQHRRYRNADSDDE</sequence>
<feature type="region of interest" description="Disordered" evidence="1">
    <location>
        <begin position="130"/>
        <end position="169"/>
    </location>
</feature>
<evidence type="ECO:0000256" key="1">
    <source>
        <dbReference type="SAM" id="MobiDB-lite"/>
    </source>
</evidence>
<evidence type="ECO:0000313" key="2">
    <source>
        <dbReference type="EMBL" id="KAH3687427.1"/>
    </source>
</evidence>
<dbReference type="InterPro" id="IPR007224">
    <property type="entry name" value="TIF_Rrn11"/>
</dbReference>
<name>A0A9P8QBB6_WICPI</name>
<feature type="compositionally biased region" description="Acidic residues" evidence="1">
    <location>
        <begin position="538"/>
        <end position="548"/>
    </location>
</feature>
<comment type="caution">
    <text evidence="2">The sequence shown here is derived from an EMBL/GenBank/DDBJ whole genome shotgun (WGS) entry which is preliminary data.</text>
</comment>